<dbReference type="Proteomes" id="UP000029995">
    <property type="component" value="Unassembled WGS sequence"/>
</dbReference>
<feature type="compositionally biased region" description="Low complexity" evidence="1">
    <location>
        <begin position="60"/>
        <end position="86"/>
    </location>
</feature>
<dbReference type="RefSeq" id="WP_034848794.1">
    <property type="nucleotide sequence ID" value="NZ_JANX01000864.1"/>
</dbReference>
<dbReference type="EMBL" id="JANX01000864">
    <property type="protein sequence ID" value="KGM30394.1"/>
    <property type="molecule type" value="Genomic_DNA"/>
</dbReference>
<evidence type="ECO:0000313" key="3">
    <source>
        <dbReference type="Proteomes" id="UP000029995"/>
    </source>
</evidence>
<evidence type="ECO:0000256" key="1">
    <source>
        <dbReference type="SAM" id="MobiDB-lite"/>
    </source>
</evidence>
<feature type="region of interest" description="Disordered" evidence="1">
    <location>
        <begin position="24"/>
        <end position="86"/>
    </location>
</feature>
<dbReference type="AlphaFoldDB" id="A0A0A0CX93"/>
<reference evidence="2 3" key="1">
    <citation type="submission" date="2014-01" db="EMBL/GenBank/DDBJ databases">
        <title>Genome sequence determination for a cystic fibrosis isolate, Inquilinus limosus.</title>
        <authorList>
            <person name="Pino M."/>
            <person name="Di Conza J."/>
            <person name="Gutkind G."/>
        </authorList>
    </citation>
    <scope>NUCLEOTIDE SEQUENCE [LARGE SCALE GENOMIC DNA]</scope>
    <source>
        <strain evidence="2 3">MP06</strain>
    </source>
</reference>
<gene>
    <name evidence="2" type="ORF">P409_33320</name>
</gene>
<organism evidence="2 3">
    <name type="scientific">Inquilinus limosus MP06</name>
    <dbReference type="NCBI Taxonomy" id="1398085"/>
    <lineage>
        <taxon>Bacteria</taxon>
        <taxon>Pseudomonadati</taxon>
        <taxon>Pseudomonadota</taxon>
        <taxon>Alphaproteobacteria</taxon>
        <taxon>Rhodospirillales</taxon>
        <taxon>Rhodospirillaceae</taxon>
        <taxon>Inquilinus</taxon>
    </lineage>
</organism>
<comment type="caution">
    <text evidence="2">The sequence shown here is derived from an EMBL/GenBank/DDBJ whole genome shotgun (WGS) entry which is preliminary data.</text>
</comment>
<name>A0A0A0CX93_9PROT</name>
<proteinExistence type="predicted"/>
<sequence>MGLGFPILLLLVGGVFAYRALRPGQRGASSSSFAIWPDTDISTDSWPADGTGDGSGGADCGNDSGGNDFDSCSSDSGGDSGGSSSD</sequence>
<protein>
    <submittedName>
        <fullName evidence="2">Uncharacterized protein</fullName>
    </submittedName>
</protein>
<accession>A0A0A0CX93</accession>
<evidence type="ECO:0000313" key="2">
    <source>
        <dbReference type="EMBL" id="KGM30394.1"/>
    </source>
</evidence>